<dbReference type="Proteomes" id="UP000886884">
    <property type="component" value="Unassembled WGS sequence"/>
</dbReference>
<dbReference type="EMBL" id="DVOT01000116">
    <property type="protein sequence ID" value="HIV27560.1"/>
    <property type="molecule type" value="Genomic_DNA"/>
</dbReference>
<reference evidence="1" key="2">
    <citation type="journal article" date="2021" name="PeerJ">
        <title>Extensive microbial diversity within the chicken gut microbiome revealed by metagenomics and culture.</title>
        <authorList>
            <person name="Gilroy R."/>
            <person name="Ravi A."/>
            <person name="Getino M."/>
            <person name="Pursley I."/>
            <person name="Horton D.L."/>
            <person name="Alikhan N.F."/>
            <person name="Baker D."/>
            <person name="Gharbi K."/>
            <person name="Hall N."/>
            <person name="Watson M."/>
            <person name="Adriaenssens E.M."/>
            <person name="Foster-Nyarko E."/>
            <person name="Jarju S."/>
            <person name="Secka A."/>
            <person name="Antonio M."/>
            <person name="Oren A."/>
            <person name="Chaudhuri R.R."/>
            <person name="La Ragione R."/>
            <person name="Hildebrand F."/>
            <person name="Pallen M.J."/>
        </authorList>
    </citation>
    <scope>NUCLEOTIDE SEQUENCE</scope>
    <source>
        <strain evidence="1">CHK183-6373</strain>
    </source>
</reference>
<accession>A0A9D1P7Z8</accession>
<name>A0A9D1P7Z8_9FIRM</name>
<evidence type="ECO:0000313" key="2">
    <source>
        <dbReference type="Proteomes" id="UP000886884"/>
    </source>
</evidence>
<gene>
    <name evidence="1" type="ORF">IAA64_06295</name>
</gene>
<evidence type="ECO:0000313" key="1">
    <source>
        <dbReference type="EMBL" id="HIV27560.1"/>
    </source>
</evidence>
<sequence>MVTAETLAAFCAWLRENANSQSIPAIVRFEEEVCDSLEYSALKKAADTQVVQQKYSKGTYLTGVCGYYYPSDIRIAVTDNVKRGRLVRENKLDASDYIYEYDGDGHLLRILCPNMNVATYRIALGPVVLFIGYHGYLVTEQPTPEHILIASYDDESHLQAMIQDYWYVDRYTGEKLGHTIDLEIYHKISAQEWLCTMTEYFSDPNRAEDETAYYTYLIGKYVFSYEGNKIARWYRVKE</sequence>
<protein>
    <submittedName>
        <fullName evidence="1">Uncharacterized protein</fullName>
    </submittedName>
</protein>
<comment type="caution">
    <text evidence="1">The sequence shown here is derived from an EMBL/GenBank/DDBJ whole genome shotgun (WGS) entry which is preliminary data.</text>
</comment>
<reference evidence="1" key="1">
    <citation type="submission" date="2020-10" db="EMBL/GenBank/DDBJ databases">
        <authorList>
            <person name="Gilroy R."/>
        </authorList>
    </citation>
    <scope>NUCLEOTIDE SEQUENCE</scope>
    <source>
        <strain evidence="1">CHK183-6373</strain>
    </source>
</reference>
<proteinExistence type="predicted"/>
<organism evidence="1 2">
    <name type="scientific">Candidatus Ornithocaccomicrobium faecavium</name>
    <dbReference type="NCBI Taxonomy" id="2840890"/>
    <lineage>
        <taxon>Bacteria</taxon>
        <taxon>Bacillati</taxon>
        <taxon>Bacillota</taxon>
        <taxon>Clostridia</taxon>
        <taxon>Candidatus Ornithocaccomicrobium</taxon>
    </lineage>
</organism>
<dbReference type="AlphaFoldDB" id="A0A9D1P7Z8"/>